<protein>
    <submittedName>
        <fullName evidence="3">BPTI/Kunitz inhibitor domain-containing protein</fullName>
    </submittedName>
</protein>
<dbReference type="PANTHER" id="PTHR46339:SF1">
    <property type="entry name" value="BPTI_KUNITZ INHIBITOR DOMAIN-CONTAINING PROTEIN"/>
    <property type="match status" value="1"/>
</dbReference>
<dbReference type="WBParaSite" id="PEQ_0000454901-mRNA-1">
    <property type="protein sequence ID" value="PEQ_0000454901-mRNA-1"/>
    <property type="gene ID" value="PEQ_0000454901"/>
</dbReference>
<evidence type="ECO:0000313" key="3">
    <source>
        <dbReference type="WBParaSite" id="PEQ_0000454901-mRNA-1"/>
    </source>
</evidence>
<dbReference type="SUPFAM" id="SSF57362">
    <property type="entry name" value="BPTI-like"/>
    <property type="match status" value="1"/>
</dbReference>
<dbReference type="InterPro" id="IPR002223">
    <property type="entry name" value="Kunitz_BPTI"/>
</dbReference>
<keyword evidence="2" id="KW-1185">Reference proteome</keyword>
<accession>A0A914RRH6</accession>
<dbReference type="PANTHER" id="PTHR46339">
    <property type="entry name" value="PROTEIN CBG15282-RELATED"/>
    <property type="match status" value="1"/>
</dbReference>
<dbReference type="SMART" id="SM00289">
    <property type="entry name" value="WR1"/>
    <property type="match status" value="1"/>
</dbReference>
<feature type="domain" description="BPTI/Kunitz inhibitor" evidence="1">
    <location>
        <begin position="1"/>
        <end position="46"/>
    </location>
</feature>
<dbReference type="CDD" id="cd22593">
    <property type="entry name" value="Kunitz_conkunitzin"/>
    <property type="match status" value="1"/>
</dbReference>
<dbReference type="Gene3D" id="4.10.410.10">
    <property type="entry name" value="Pancreatic trypsin inhibitor Kunitz domain"/>
    <property type="match status" value="1"/>
</dbReference>
<organism evidence="2 3">
    <name type="scientific">Parascaris equorum</name>
    <name type="common">Equine roundworm</name>
    <dbReference type="NCBI Taxonomy" id="6256"/>
    <lineage>
        <taxon>Eukaryota</taxon>
        <taxon>Metazoa</taxon>
        <taxon>Ecdysozoa</taxon>
        <taxon>Nematoda</taxon>
        <taxon>Chromadorea</taxon>
        <taxon>Rhabditida</taxon>
        <taxon>Spirurina</taxon>
        <taxon>Ascaridomorpha</taxon>
        <taxon>Ascaridoidea</taxon>
        <taxon>Ascarididae</taxon>
        <taxon>Parascaris</taxon>
    </lineage>
</organism>
<dbReference type="InterPro" id="IPR036880">
    <property type="entry name" value="Kunitz_BPTI_sf"/>
</dbReference>
<proteinExistence type="predicted"/>
<dbReference type="PROSITE" id="PS50279">
    <property type="entry name" value="BPTI_KUNITZ_2"/>
    <property type="match status" value="1"/>
</dbReference>
<evidence type="ECO:0000259" key="1">
    <source>
        <dbReference type="PROSITE" id="PS50279"/>
    </source>
</evidence>
<dbReference type="GO" id="GO:0004867">
    <property type="term" value="F:serine-type endopeptidase inhibitor activity"/>
    <property type="evidence" value="ECO:0007669"/>
    <property type="project" value="InterPro"/>
</dbReference>
<dbReference type="Proteomes" id="UP000887564">
    <property type="component" value="Unplaced"/>
</dbReference>
<sequence length="127" mass="14049">MIGIGNARLLRWFYNNVEDECLPFNYSGLAGNENNFLTKADCQVTCPAQLICKDLSVNLNVLSSYRGYCPHGKPLIVNGEISGCGIEIPCPKGYVCHVTRKDSKSVCCPDPSNYDSVDRPESEERLV</sequence>
<evidence type="ECO:0000313" key="2">
    <source>
        <dbReference type="Proteomes" id="UP000887564"/>
    </source>
</evidence>
<dbReference type="Pfam" id="PF00014">
    <property type="entry name" value="Kunitz_BPTI"/>
    <property type="match status" value="1"/>
</dbReference>
<dbReference type="Pfam" id="PF14625">
    <property type="entry name" value="Lustrin_cystein"/>
    <property type="match status" value="1"/>
</dbReference>
<dbReference type="AlphaFoldDB" id="A0A914RRH6"/>
<dbReference type="InterPro" id="IPR028150">
    <property type="entry name" value="Lustrin_cystein"/>
</dbReference>
<dbReference type="SMART" id="SM00131">
    <property type="entry name" value="KU"/>
    <property type="match status" value="1"/>
</dbReference>
<name>A0A914RRH6_PAREQ</name>
<reference evidence="3" key="1">
    <citation type="submission" date="2022-11" db="UniProtKB">
        <authorList>
            <consortium name="WormBaseParasite"/>
        </authorList>
    </citation>
    <scope>IDENTIFICATION</scope>
</reference>
<dbReference type="InterPro" id="IPR006150">
    <property type="entry name" value="Cys_repeat_1"/>
</dbReference>
<dbReference type="InterPro" id="IPR053014">
    <property type="entry name" value="Cuticle_assoc_divergent"/>
</dbReference>